<dbReference type="GO" id="GO:0003735">
    <property type="term" value="F:structural constituent of ribosome"/>
    <property type="evidence" value="ECO:0007669"/>
    <property type="project" value="InterPro"/>
</dbReference>
<proteinExistence type="inferred from homology"/>
<reference evidence="6 7" key="1">
    <citation type="submission" date="2019-09" db="EMBL/GenBank/DDBJ databases">
        <title>Draft genome sequence assemblies of isolates from the urinary tract.</title>
        <authorList>
            <person name="Mores C.R."/>
            <person name="Putonti C."/>
            <person name="Wolfe A.J."/>
        </authorList>
    </citation>
    <scope>NUCLEOTIDE SEQUENCE [LARGE SCALE GENOMIC DNA]</scope>
    <source>
        <strain evidence="6 7">UMB623</strain>
    </source>
</reference>
<dbReference type="GO" id="GO:0005737">
    <property type="term" value="C:cytoplasm"/>
    <property type="evidence" value="ECO:0007669"/>
    <property type="project" value="UniProtKB-ARBA"/>
</dbReference>
<name>A0A5N1GH47_9LACT</name>
<evidence type="ECO:0000313" key="6">
    <source>
        <dbReference type="EMBL" id="KAA9299646.1"/>
    </source>
</evidence>
<dbReference type="Gene3D" id="2.20.28.120">
    <property type="entry name" value="Ribosomal protein L33"/>
    <property type="match status" value="1"/>
</dbReference>
<dbReference type="OrthoDB" id="9801333at2"/>
<keyword evidence="3 5" id="KW-0687">Ribonucleoprotein</keyword>
<comment type="similarity">
    <text evidence="1 5">Belongs to the bacterial ribosomal protein bL33 family.</text>
</comment>
<dbReference type="SUPFAM" id="SSF57829">
    <property type="entry name" value="Zn-binding ribosomal proteins"/>
    <property type="match status" value="1"/>
</dbReference>
<dbReference type="NCBIfam" id="NF001860">
    <property type="entry name" value="PRK00595.1"/>
    <property type="match status" value="1"/>
</dbReference>
<evidence type="ECO:0000313" key="7">
    <source>
        <dbReference type="Proteomes" id="UP000327148"/>
    </source>
</evidence>
<dbReference type="Pfam" id="PF00471">
    <property type="entry name" value="Ribosomal_L33"/>
    <property type="match status" value="1"/>
</dbReference>
<dbReference type="InterPro" id="IPR038584">
    <property type="entry name" value="Ribosomal_bL33_sf"/>
</dbReference>
<gene>
    <name evidence="5 6" type="primary">rpmG</name>
    <name evidence="6" type="ORF">F6I03_09255</name>
</gene>
<dbReference type="EMBL" id="VYWO01000008">
    <property type="protein sequence ID" value="KAA9299646.1"/>
    <property type="molecule type" value="Genomic_DNA"/>
</dbReference>
<dbReference type="GO" id="GO:1990904">
    <property type="term" value="C:ribonucleoprotein complex"/>
    <property type="evidence" value="ECO:0007669"/>
    <property type="project" value="UniProtKB-KW"/>
</dbReference>
<dbReference type="InterPro" id="IPR011332">
    <property type="entry name" value="Ribosomal_zn-bd"/>
</dbReference>
<dbReference type="RefSeq" id="WP_083290531.1">
    <property type="nucleotide sequence ID" value="NZ_VYWO01000008.1"/>
</dbReference>
<dbReference type="PANTHER" id="PTHR43168:SF5">
    <property type="entry name" value="LARGE RIBOSOMAL SUBUNIT PROTEIN BL33B"/>
    <property type="match status" value="1"/>
</dbReference>
<evidence type="ECO:0000256" key="2">
    <source>
        <dbReference type="ARBA" id="ARBA00022980"/>
    </source>
</evidence>
<evidence type="ECO:0000256" key="3">
    <source>
        <dbReference type="ARBA" id="ARBA00023274"/>
    </source>
</evidence>
<dbReference type="NCBIfam" id="TIGR01023">
    <property type="entry name" value="rpmG_bact"/>
    <property type="match status" value="1"/>
</dbReference>
<dbReference type="InterPro" id="IPR001705">
    <property type="entry name" value="Ribosomal_bL33"/>
</dbReference>
<dbReference type="GO" id="GO:0006412">
    <property type="term" value="P:translation"/>
    <property type="evidence" value="ECO:0007669"/>
    <property type="project" value="UniProtKB-UniRule"/>
</dbReference>
<dbReference type="NCBIfam" id="NF001764">
    <property type="entry name" value="PRK00504.1"/>
    <property type="match status" value="1"/>
</dbReference>
<protein>
    <recommendedName>
        <fullName evidence="4 5">Large ribosomal subunit protein bL33</fullName>
    </recommendedName>
</protein>
<dbReference type="Proteomes" id="UP000327148">
    <property type="component" value="Unassembled WGS sequence"/>
</dbReference>
<evidence type="ECO:0000256" key="4">
    <source>
        <dbReference type="ARBA" id="ARBA00035176"/>
    </source>
</evidence>
<keyword evidence="2 5" id="KW-0689">Ribosomal protein</keyword>
<accession>A0A5N1GH47</accession>
<sequence length="50" mass="5730">MATKKIILACSKCGARNYTVKSNPANRTERLEVKKFCRHCKGHTLHQQTK</sequence>
<dbReference type="AlphaFoldDB" id="A0A5N1GH47"/>
<organism evidence="6 7">
    <name type="scientific">Aerococcus sanguinicola</name>
    <dbReference type="NCBI Taxonomy" id="119206"/>
    <lineage>
        <taxon>Bacteria</taxon>
        <taxon>Bacillati</taxon>
        <taxon>Bacillota</taxon>
        <taxon>Bacilli</taxon>
        <taxon>Lactobacillales</taxon>
        <taxon>Aerococcaceae</taxon>
        <taxon>Aerococcus</taxon>
    </lineage>
</organism>
<evidence type="ECO:0000256" key="1">
    <source>
        <dbReference type="ARBA" id="ARBA00007596"/>
    </source>
</evidence>
<dbReference type="HAMAP" id="MF_00294">
    <property type="entry name" value="Ribosomal_bL33"/>
    <property type="match status" value="1"/>
</dbReference>
<dbReference type="GO" id="GO:0005840">
    <property type="term" value="C:ribosome"/>
    <property type="evidence" value="ECO:0007669"/>
    <property type="project" value="UniProtKB-KW"/>
</dbReference>
<dbReference type="PANTHER" id="PTHR43168">
    <property type="entry name" value="50S RIBOSOMAL PROTEIN L33, CHLOROPLASTIC"/>
    <property type="match status" value="1"/>
</dbReference>
<comment type="caution">
    <text evidence="6">The sequence shown here is derived from an EMBL/GenBank/DDBJ whole genome shotgun (WGS) entry which is preliminary data.</text>
</comment>
<evidence type="ECO:0000256" key="5">
    <source>
        <dbReference type="HAMAP-Rule" id="MF_00294"/>
    </source>
</evidence>